<feature type="compositionally biased region" description="Acidic residues" evidence="1">
    <location>
        <begin position="48"/>
        <end position="63"/>
    </location>
</feature>
<accession>A0AAE3FYJ4</accession>
<organism evidence="2 3">
    <name type="scientific">Natronocalculus amylovorans</name>
    <dbReference type="NCBI Taxonomy" id="2917812"/>
    <lineage>
        <taxon>Archaea</taxon>
        <taxon>Methanobacteriati</taxon>
        <taxon>Methanobacteriota</taxon>
        <taxon>Stenosarchaea group</taxon>
        <taxon>Halobacteria</taxon>
        <taxon>Halobacteriales</taxon>
        <taxon>Haloferacaceae</taxon>
        <taxon>Natronocalculus</taxon>
    </lineage>
</organism>
<evidence type="ECO:0000313" key="2">
    <source>
        <dbReference type="EMBL" id="MCL9817748.1"/>
    </source>
</evidence>
<evidence type="ECO:0000256" key="1">
    <source>
        <dbReference type="SAM" id="MobiDB-lite"/>
    </source>
</evidence>
<dbReference type="RefSeq" id="WP_250585066.1">
    <property type="nucleotide sequence ID" value="NZ_JAKRVX010000005.1"/>
</dbReference>
<feature type="compositionally biased region" description="Acidic residues" evidence="1">
    <location>
        <begin position="70"/>
        <end position="84"/>
    </location>
</feature>
<evidence type="ECO:0000313" key="3">
    <source>
        <dbReference type="Proteomes" id="UP001203207"/>
    </source>
</evidence>
<protein>
    <submittedName>
        <fullName evidence="2">Uncharacterized protein</fullName>
    </submittedName>
</protein>
<dbReference type="EMBL" id="JAKRVX010000005">
    <property type="protein sequence ID" value="MCL9817748.1"/>
    <property type="molecule type" value="Genomic_DNA"/>
</dbReference>
<keyword evidence="3" id="KW-1185">Reference proteome</keyword>
<gene>
    <name evidence="2" type="ORF">AArcSt2_12420</name>
</gene>
<feature type="region of interest" description="Disordered" evidence="1">
    <location>
        <begin position="1"/>
        <end position="23"/>
    </location>
</feature>
<comment type="caution">
    <text evidence="2">The sequence shown here is derived from an EMBL/GenBank/DDBJ whole genome shotgun (WGS) entry which is preliminary data.</text>
</comment>
<reference evidence="2" key="2">
    <citation type="submission" date="2022-02" db="EMBL/GenBank/DDBJ databases">
        <authorList>
            <person name="Elcheninov A.G."/>
            <person name="Sorokin D.Y."/>
            <person name="Kublanov I.V."/>
        </authorList>
    </citation>
    <scope>NUCLEOTIDE SEQUENCE</scope>
    <source>
        <strain evidence="2">AArc-St2</strain>
    </source>
</reference>
<dbReference type="AlphaFoldDB" id="A0AAE3FYJ4"/>
<reference evidence="2" key="1">
    <citation type="journal article" date="2022" name="Syst. Appl. Microbiol.">
        <title>Natronocalculus amylovorans gen. nov., sp. nov., and Natranaeroarchaeum aerophilus sp. nov., dominant culturable amylolytic natronoarchaea from hypersaline soda lakes in southwestern Siberia.</title>
        <authorList>
            <person name="Sorokin D.Y."/>
            <person name="Elcheninov A.G."/>
            <person name="Khizhniak T.V."/>
            <person name="Koenen M."/>
            <person name="Bale N.J."/>
            <person name="Damste J.S.S."/>
            <person name="Kublanov I.V."/>
        </authorList>
    </citation>
    <scope>NUCLEOTIDE SEQUENCE</scope>
    <source>
        <strain evidence="2">AArc-St2</strain>
    </source>
</reference>
<proteinExistence type="predicted"/>
<name>A0AAE3FYJ4_9EURY</name>
<dbReference type="Proteomes" id="UP001203207">
    <property type="component" value="Unassembled WGS sequence"/>
</dbReference>
<sequence length="337" mass="37493">MVSKKNNPSQSGDSNQITKSVTVSRRRAVQAGLITAFSLSGCLTTEPPADESDLGDNEVDSSSDEPREETTDDGTEDNTDEYQDNDTYPGSGPLFAVRTFLQAAVDEDIDQMSEVSHSRNPLDPAAWVEDGWEFRGGGDEQELDEIEMEVIDDDATIADVFELEGAEFWFEEEDLDETLDGEDLATVEVIAEDPTEDDMVWMMATEDGEWRYLFAAAIDDTPDDPEEAFEEPIEDENDDVVVEINWDHESATSDVPQAAVVITEERGVDANRIRIESTIEGASTEVFDRDDDEFTATWDGGHTLYIAYDTDGDQIVVTAIDEEGDESEVVHREHYEP</sequence>
<feature type="region of interest" description="Disordered" evidence="1">
    <location>
        <begin position="37"/>
        <end position="93"/>
    </location>
</feature>